<evidence type="ECO:0000313" key="2">
    <source>
        <dbReference type="Proteomes" id="UP000545761"/>
    </source>
</evidence>
<dbReference type="EMBL" id="JACEHE010000007">
    <property type="protein sequence ID" value="MBA2946977.1"/>
    <property type="molecule type" value="Genomic_DNA"/>
</dbReference>
<dbReference type="AlphaFoldDB" id="A0A7W0DKV5"/>
<sequence length="107" mass="12715">MDTVTDLASFLHVRWDEEERDAVLFQKLDCPASHETRRVSYGCPCPARILDRIAIHRQIFRRCVQRMKREQDEGLCWPLDSILAFQTMKALALPFELHPGWRDNWYP</sequence>
<dbReference type="Proteomes" id="UP000545761">
    <property type="component" value="Unassembled WGS sequence"/>
</dbReference>
<comment type="caution">
    <text evidence="1">The sequence shown here is derived from an EMBL/GenBank/DDBJ whole genome shotgun (WGS) entry which is preliminary data.</text>
</comment>
<dbReference type="RefSeq" id="WP_181657939.1">
    <property type="nucleotide sequence ID" value="NZ_JACEHE010000007.1"/>
</dbReference>
<gene>
    <name evidence="1" type="ORF">H1D24_14480</name>
</gene>
<dbReference type="Pfam" id="PF19730">
    <property type="entry name" value="DUF6221"/>
    <property type="match status" value="1"/>
</dbReference>
<evidence type="ECO:0000313" key="1">
    <source>
        <dbReference type="EMBL" id="MBA2946977.1"/>
    </source>
</evidence>
<reference evidence="1 2" key="1">
    <citation type="submission" date="2020-07" db="EMBL/GenBank/DDBJ databases">
        <title>Streptomyces isolated from Indian soil.</title>
        <authorList>
            <person name="Mandal S."/>
            <person name="Maiti P.K."/>
        </authorList>
    </citation>
    <scope>NUCLEOTIDE SEQUENCE [LARGE SCALE GENOMIC DNA]</scope>
    <source>
        <strain evidence="1 2">PSKA28</strain>
    </source>
</reference>
<protein>
    <submittedName>
        <fullName evidence="1">Uncharacterized protein</fullName>
    </submittedName>
</protein>
<name>A0A7W0DKV5_9ACTN</name>
<dbReference type="InterPro" id="IPR046193">
    <property type="entry name" value="DUF6221"/>
</dbReference>
<accession>A0A7W0DKV5</accession>
<proteinExistence type="predicted"/>
<organism evidence="1 2">
    <name type="scientific">Streptomyces himalayensis subsp. himalayensis</name>
    <dbReference type="NCBI Taxonomy" id="2756131"/>
    <lineage>
        <taxon>Bacteria</taxon>
        <taxon>Bacillati</taxon>
        <taxon>Actinomycetota</taxon>
        <taxon>Actinomycetes</taxon>
        <taxon>Kitasatosporales</taxon>
        <taxon>Streptomycetaceae</taxon>
        <taxon>Streptomyces</taxon>
        <taxon>Streptomyces himalayensis</taxon>
    </lineage>
</organism>